<name>A0AC61U7Q3_9MICO</name>
<keyword evidence="1" id="KW-0560">Oxidoreductase</keyword>
<sequence length="346" mass="35056">MGPRVVVIGGGLAGLATAHHLLRARPDLELTLLDGAARPGGKVRQQTVGGVRVDVGAESVVASSVAARELFAELGLAEQVVHPEPVPASFWSRGGRHAIPGRTFMGVPGPQTDLSGLLDEGEVARAAQPAPFALESEDVTIADAVGTVYGRAVVDRVVEPLLGGVYAGRVDHLSLRSTMPALWAAMAGGRSMPTAVESLLPPPTSTPRPRVMGPVGGVGTLVDALWRSVVDAGGHVEGATPVRRIEGTPSGWRVVSGATNAEVALDADLVVIATPAAATSRLLADHAPAAASALAGIEYASMAVITIALPTVSAPPLPGSGFLVPAVDGRPIKASTFSASKWASGA</sequence>
<proteinExistence type="predicted"/>
<protein>
    <submittedName>
        <fullName evidence="1">Protoporphyrinogen oxidase</fullName>
        <ecNumber evidence="1">1.3.3.4</ecNumber>
    </submittedName>
</protein>
<dbReference type="EMBL" id="CP087977">
    <property type="protein sequence ID" value="UUZ46082.1"/>
    <property type="molecule type" value="Genomic_DNA"/>
</dbReference>
<evidence type="ECO:0000313" key="2">
    <source>
        <dbReference type="Proteomes" id="UP001059663"/>
    </source>
</evidence>
<evidence type="ECO:0000313" key="1">
    <source>
        <dbReference type="EMBL" id="UUZ46082.1"/>
    </source>
</evidence>
<reference evidence="1" key="1">
    <citation type="submission" date="2021-11" db="EMBL/GenBank/DDBJ databases">
        <title>Study of the species diversity of bacterial strains isolated from a unique natural object - Shulgan-Tash cave (Bashkiria).</title>
        <authorList>
            <person name="Sazanova A.L."/>
            <person name="Chirak E.R."/>
            <person name="Safronova V.I."/>
        </authorList>
    </citation>
    <scope>NUCLEOTIDE SEQUENCE</scope>
    <source>
        <strain evidence="1">P1</strain>
    </source>
</reference>
<accession>A0AC61U7Q3</accession>
<organism evidence="1 2">
    <name type="scientific">Janibacter limosus</name>
    <dbReference type="NCBI Taxonomy" id="53458"/>
    <lineage>
        <taxon>Bacteria</taxon>
        <taxon>Bacillati</taxon>
        <taxon>Actinomycetota</taxon>
        <taxon>Actinomycetes</taxon>
        <taxon>Micrococcales</taxon>
        <taxon>Intrasporangiaceae</taxon>
        <taxon>Janibacter</taxon>
    </lineage>
</organism>
<dbReference type="EC" id="1.3.3.4" evidence="1"/>
<gene>
    <name evidence="1" type="primary">hemG</name>
    <name evidence="1" type="ORF">LP422_09750</name>
</gene>
<dbReference type="Proteomes" id="UP001059663">
    <property type="component" value="Chromosome"/>
</dbReference>